<dbReference type="GO" id="GO:0007155">
    <property type="term" value="P:cell adhesion"/>
    <property type="evidence" value="ECO:0007669"/>
    <property type="project" value="UniProtKB-KW"/>
</dbReference>
<dbReference type="AlphaFoldDB" id="A0A0W7WWI6"/>
<feature type="domain" description="Chaplin" evidence="9">
    <location>
        <begin position="42"/>
        <end position="82"/>
    </location>
</feature>
<protein>
    <submittedName>
        <fullName evidence="10">Chaplin</fullName>
    </submittedName>
</protein>
<evidence type="ECO:0000313" key="10">
    <source>
        <dbReference type="EMBL" id="KUF14908.1"/>
    </source>
</evidence>
<keyword evidence="4 8" id="KW-0732">Signal</keyword>
<evidence type="ECO:0000259" key="9">
    <source>
        <dbReference type="PROSITE" id="PS51884"/>
    </source>
</evidence>
<sequence length="83" mass="7876">MRKHTILAAAALAAVTVVGGAGAAVASPGPDGATAAAKVSHSPGVLSGNAIQVPIDLGVNLCGNSVDVLGVLNPAAGNKCKNH</sequence>
<accession>A0A0W7WWI6</accession>
<evidence type="ECO:0000256" key="8">
    <source>
        <dbReference type="SAM" id="SignalP"/>
    </source>
</evidence>
<reference evidence="10 11" key="1">
    <citation type="submission" date="2015-12" db="EMBL/GenBank/DDBJ databases">
        <title>Draft genome sequence of Streptomyces silvensis ATCC 53525, a producer of novel hormone antagonists.</title>
        <authorList>
            <person name="Johnston C.W."/>
            <person name="Li Y."/>
            <person name="Magarvey N.A."/>
        </authorList>
    </citation>
    <scope>NUCLEOTIDE SEQUENCE [LARGE SCALE GENOMIC DNA]</scope>
    <source>
        <strain evidence="10 11">ATCC 53525</strain>
    </source>
</reference>
<gene>
    <name evidence="10" type="ORF">AT728_37175</name>
</gene>
<evidence type="ECO:0000256" key="2">
    <source>
        <dbReference type="ARBA" id="ARBA00022512"/>
    </source>
</evidence>
<feature type="signal peptide" evidence="8">
    <location>
        <begin position="1"/>
        <end position="23"/>
    </location>
</feature>
<dbReference type="Pfam" id="PF03777">
    <property type="entry name" value="ChpA-C"/>
    <property type="match status" value="1"/>
</dbReference>
<keyword evidence="2" id="KW-0134">Cell wall</keyword>
<proteinExistence type="predicted"/>
<keyword evidence="5" id="KW-0130">Cell adhesion</keyword>
<dbReference type="Proteomes" id="UP000054804">
    <property type="component" value="Unassembled WGS sequence"/>
</dbReference>
<evidence type="ECO:0000256" key="3">
    <source>
        <dbReference type="ARBA" id="ARBA00022525"/>
    </source>
</evidence>
<organism evidence="10 11">
    <name type="scientific">Streptomyces silvensis</name>
    <dbReference type="NCBI Taxonomy" id="1765722"/>
    <lineage>
        <taxon>Bacteria</taxon>
        <taxon>Bacillati</taxon>
        <taxon>Actinomycetota</taxon>
        <taxon>Actinomycetes</taxon>
        <taxon>Kitasatosporales</taxon>
        <taxon>Streptomycetaceae</taxon>
        <taxon>Streptomyces</taxon>
    </lineage>
</organism>
<keyword evidence="11" id="KW-1185">Reference proteome</keyword>
<feature type="chain" id="PRO_5006936757" evidence="8">
    <location>
        <begin position="24"/>
        <end position="83"/>
    </location>
</feature>
<comment type="subcellular location">
    <subcellularLocation>
        <location evidence="1">Secreted</location>
        <location evidence="1">Cell wall</location>
    </subcellularLocation>
</comment>
<evidence type="ECO:0000256" key="6">
    <source>
        <dbReference type="ARBA" id="ARBA00023087"/>
    </source>
</evidence>
<dbReference type="InterPro" id="IPR005528">
    <property type="entry name" value="ChpA-H"/>
</dbReference>
<name>A0A0W7WWI6_9ACTN</name>
<dbReference type="STRING" id="1765722.AT728_37175"/>
<dbReference type="OrthoDB" id="3544424at2"/>
<comment type="caution">
    <text evidence="10">The sequence shown here is derived from an EMBL/GenBank/DDBJ whole genome shotgun (WGS) entry which is preliminary data.</text>
</comment>
<dbReference type="EMBL" id="LOCL01000051">
    <property type="protein sequence ID" value="KUF14908.1"/>
    <property type="molecule type" value="Genomic_DNA"/>
</dbReference>
<dbReference type="PROSITE" id="PS51884">
    <property type="entry name" value="CHAPLIN"/>
    <property type="match status" value="1"/>
</dbReference>
<evidence type="ECO:0000256" key="5">
    <source>
        <dbReference type="ARBA" id="ARBA00022889"/>
    </source>
</evidence>
<evidence type="ECO:0000256" key="7">
    <source>
        <dbReference type="PROSITE-ProRule" id="PRU01232"/>
    </source>
</evidence>
<evidence type="ECO:0000313" key="11">
    <source>
        <dbReference type="Proteomes" id="UP000054804"/>
    </source>
</evidence>
<evidence type="ECO:0000256" key="4">
    <source>
        <dbReference type="ARBA" id="ARBA00022729"/>
    </source>
</evidence>
<dbReference type="RefSeq" id="WP_058850941.1">
    <property type="nucleotide sequence ID" value="NZ_LOCL01000051.1"/>
</dbReference>
<keyword evidence="6 7" id="KW-0034">Amyloid</keyword>
<evidence type="ECO:0000256" key="1">
    <source>
        <dbReference type="ARBA" id="ARBA00004191"/>
    </source>
</evidence>
<keyword evidence="3" id="KW-0964">Secreted</keyword>